<reference evidence="3" key="3">
    <citation type="submission" date="2020-12" db="UniProtKB">
        <authorList>
            <consortium name="EnsemblPlants"/>
        </authorList>
    </citation>
    <scope>IDENTIFICATION</scope>
</reference>
<dbReference type="EnsemblPlants" id="Pp3c25_14650V3.2">
    <property type="protein sequence ID" value="Pp3c25_14650V3.2"/>
    <property type="gene ID" value="Pp3c25_14650"/>
</dbReference>
<dbReference type="Proteomes" id="UP000006727">
    <property type="component" value="Chromosome 25"/>
</dbReference>
<organism evidence="2">
    <name type="scientific">Physcomitrium patens</name>
    <name type="common">Spreading-leaved earth moss</name>
    <name type="synonym">Physcomitrella patens</name>
    <dbReference type="NCBI Taxonomy" id="3218"/>
    <lineage>
        <taxon>Eukaryota</taxon>
        <taxon>Viridiplantae</taxon>
        <taxon>Streptophyta</taxon>
        <taxon>Embryophyta</taxon>
        <taxon>Bryophyta</taxon>
        <taxon>Bryophytina</taxon>
        <taxon>Bryopsida</taxon>
        <taxon>Funariidae</taxon>
        <taxon>Funariales</taxon>
        <taxon>Funariaceae</taxon>
        <taxon>Physcomitrium</taxon>
    </lineage>
</organism>
<evidence type="ECO:0000313" key="2">
    <source>
        <dbReference type="EMBL" id="PNR27808.1"/>
    </source>
</evidence>
<gene>
    <name evidence="3" type="primary">LOC112277408</name>
    <name evidence="2" type="ORF">PHYPA_029960</name>
</gene>
<dbReference type="STRING" id="3218.A0A2K1IEV4"/>
<name>A0A2K1IEV4_PHYPA</name>
<keyword evidence="4" id="KW-1185">Reference proteome</keyword>
<dbReference type="SUPFAM" id="SSF55729">
    <property type="entry name" value="Acyl-CoA N-acyltransferases (Nat)"/>
    <property type="match status" value="1"/>
</dbReference>
<dbReference type="GeneID" id="112277408"/>
<sequence>MRLKMMEPCESGARPIEELAFLLLPAPKVDNDLLQQCANLYSNHYGIWGPNAGDEAKPGSRVKISAEKLRSQGLYDVKRCFVVAAIHPATNQVIGNAFCTRFYFAPGKGDVMWITQLVVHKDWRGIGVGRRLCRLAWDGENTFACGIVSPHPFAVRCLERMAGVPCDLAMTKIHGLAIATASGIDLVTKSRLVVNKSTSVLQSSFFVDRAEIATFPENWQLGKLQDGEEYFALCFPAFKLDQQPRQARRLFPWLSCCFSFGKHMQQ</sequence>
<dbReference type="EnsemblPlants" id="Pp3c25_14650V3.1">
    <property type="protein sequence ID" value="Pp3c25_14650V3.1"/>
    <property type="gene ID" value="Pp3c25_14650"/>
</dbReference>
<dbReference type="InterPro" id="IPR000182">
    <property type="entry name" value="GNAT_dom"/>
</dbReference>
<evidence type="ECO:0000313" key="3">
    <source>
        <dbReference type="EnsemblPlants" id="Pp3c25_14650V3.1"/>
    </source>
</evidence>
<dbReference type="OrthoDB" id="2019666at2759"/>
<feature type="domain" description="N-acetyltransferase" evidence="1">
    <location>
        <begin position="79"/>
        <end position="136"/>
    </location>
</feature>
<dbReference type="Gramene" id="Pp3c25_14650V3.1">
    <property type="protein sequence ID" value="Pp3c25_14650V3.1"/>
    <property type="gene ID" value="Pp3c25_14650"/>
</dbReference>
<reference evidence="2 4" key="2">
    <citation type="journal article" date="2018" name="Plant J.">
        <title>The Physcomitrella patens chromosome-scale assembly reveals moss genome structure and evolution.</title>
        <authorList>
            <person name="Lang D."/>
            <person name="Ullrich K.K."/>
            <person name="Murat F."/>
            <person name="Fuchs J."/>
            <person name="Jenkins J."/>
            <person name="Haas F.B."/>
            <person name="Piednoel M."/>
            <person name="Gundlach H."/>
            <person name="Van Bel M."/>
            <person name="Meyberg R."/>
            <person name="Vives C."/>
            <person name="Morata J."/>
            <person name="Symeonidi A."/>
            <person name="Hiss M."/>
            <person name="Muchero W."/>
            <person name="Kamisugi Y."/>
            <person name="Saleh O."/>
            <person name="Blanc G."/>
            <person name="Decker E.L."/>
            <person name="van Gessel N."/>
            <person name="Grimwood J."/>
            <person name="Hayes R.D."/>
            <person name="Graham S.W."/>
            <person name="Gunter L.E."/>
            <person name="McDaniel S.F."/>
            <person name="Hoernstein S.N.W."/>
            <person name="Larsson A."/>
            <person name="Li F.W."/>
            <person name="Perroud P.F."/>
            <person name="Phillips J."/>
            <person name="Ranjan P."/>
            <person name="Rokshar D.S."/>
            <person name="Rothfels C.J."/>
            <person name="Schneider L."/>
            <person name="Shu S."/>
            <person name="Stevenson D.W."/>
            <person name="Thummler F."/>
            <person name="Tillich M."/>
            <person name="Villarreal Aguilar J.C."/>
            <person name="Widiez T."/>
            <person name="Wong G.K."/>
            <person name="Wymore A."/>
            <person name="Zhang Y."/>
            <person name="Zimmer A.D."/>
            <person name="Quatrano R.S."/>
            <person name="Mayer K.F.X."/>
            <person name="Goodstein D."/>
            <person name="Casacuberta J.M."/>
            <person name="Vandepoele K."/>
            <person name="Reski R."/>
            <person name="Cuming A.C."/>
            <person name="Tuskan G.A."/>
            <person name="Maumus F."/>
            <person name="Salse J."/>
            <person name="Schmutz J."/>
            <person name="Rensing S.A."/>
        </authorList>
    </citation>
    <scope>NUCLEOTIDE SEQUENCE [LARGE SCALE GENOMIC DNA]</scope>
    <source>
        <strain evidence="3 4">cv. Gransden 2004</strain>
    </source>
</reference>
<dbReference type="EMBL" id="ABEU02000025">
    <property type="protein sequence ID" value="PNR27808.1"/>
    <property type="molecule type" value="Genomic_DNA"/>
</dbReference>
<dbReference type="InterPro" id="IPR016181">
    <property type="entry name" value="Acyl_CoA_acyltransferase"/>
</dbReference>
<dbReference type="Gene3D" id="3.40.630.30">
    <property type="match status" value="1"/>
</dbReference>
<dbReference type="PaxDb" id="3218-PP1S129_86V6.1"/>
<dbReference type="Gramene" id="Pp3c25_14650V3.2">
    <property type="protein sequence ID" value="Pp3c25_14650V3.2"/>
    <property type="gene ID" value="Pp3c25_14650"/>
</dbReference>
<dbReference type="AlphaFoldDB" id="A0A2K1IEV4"/>
<dbReference type="RefSeq" id="XP_024365404.1">
    <property type="nucleotide sequence ID" value="XM_024509636.2"/>
</dbReference>
<dbReference type="GO" id="GO:0016747">
    <property type="term" value="F:acyltransferase activity, transferring groups other than amino-acyl groups"/>
    <property type="evidence" value="ECO:0007669"/>
    <property type="project" value="InterPro"/>
</dbReference>
<protein>
    <recommendedName>
        <fullName evidence="1">N-acetyltransferase domain-containing protein</fullName>
    </recommendedName>
</protein>
<proteinExistence type="predicted"/>
<evidence type="ECO:0000259" key="1">
    <source>
        <dbReference type="Pfam" id="PF00583"/>
    </source>
</evidence>
<dbReference type="Pfam" id="PF00583">
    <property type="entry name" value="Acetyltransf_1"/>
    <property type="match status" value="1"/>
</dbReference>
<dbReference type="CDD" id="cd04301">
    <property type="entry name" value="NAT_SF"/>
    <property type="match status" value="1"/>
</dbReference>
<evidence type="ECO:0000313" key="4">
    <source>
        <dbReference type="Proteomes" id="UP000006727"/>
    </source>
</evidence>
<reference evidence="2 4" key="1">
    <citation type="journal article" date="2008" name="Science">
        <title>The Physcomitrella genome reveals evolutionary insights into the conquest of land by plants.</title>
        <authorList>
            <person name="Rensing S."/>
            <person name="Lang D."/>
            <person name="Zimmer A."/>
            <person name="Terry A."/>
            <person name="Salamov A."/>
            <person name="Shapiro H."/>
            <person name="Nishiyama T."/>
            <person name="Perroud P.-F."/>
            <person name="Lindquist E."/>
            <person name="Kamisugi Y."/>
            <person name="Tanahashi T."/>
            <person name="Sakakibara K."/>
            <person name="Fujita T."/>
            <person name="Oishi K."/>
            <person name="Shin-I T."/>
            <person name="Kuroki Y."/>
            <person name="Toyoda A."/>
            <person name="Suzuki Y."/>
            <person name="Hashimoto A."/>
            <person name="Yamaguchi K."/>
            <person name="Sugano A."/>
            <person name="Kohara Y."/>
            <person name="Fujiyama A."/>
            <person name="Anterola A."/>
            <person name="Aoki S."/>
            <person name="Ashton N."/>
            <person name="Barbazuk W.B."/>
            <person name="Barker E."/>
            <person name="Bennetzen J."/>
            <person name="Bezanilla M."/>
            <person name="Blankenship R."/>
            <person name="Cho S.H."/>
            <person name="Dutcher S."/>
            <person name="Estelle M."/>
            <person name="Fawcett J.A."/>
            <person name="Gundlach H."/>
            <person name="Hanada K."/>
            <person name="Heyl A."/>
            <person name="Hicks K.A."/>
            <person name="Hugh J."/>
            <person name="Lohr M."/>
            <person name="Mayer K."/>
            <person name="Melkozernov A."/>
            <person name="Murata T."/>
            <person name="Nelson D."/>
            <person name="Pils B."/>
            <person name="Prigge M."/>
            <person name="Reiss B."/>
            <person name="Renner T."/>
            <person name="Rombauts S."/>
            <person name="Rushton P."/>
            <person name="Sanderfoot A."/>
            <person name="Schween G."/>
            <person name="Shiu S.-H."/>
            <person name="Stueber K."/>
            <person name="Theodoulou F.L."/>
            <person name="Tu H."/>
            <person name="Van de Peer Y."/>
            <person name="Verrier P.J."/>
            <person name="Waters E."/>
            <person name="Wood A."/>
            <person name="Yang L."/>
            <person name="Cove D."/>
            <person name="Cuming A."/>
            <person name="Hasebe M."/>
            <person name="Lucas S."/>
            <person name="Mishler D.B."/>
            <person name="Reski R."/>
            <person name="Grigoriev I."/>
            <person name="Quatrano R.S."/>
            <person name="Boore J.L."/>
        </authorList>
    </citation>
    <scope>NUCLEOTIDE SEQUENCE [LARGE SCALE GENOMIC DNA]</scope>
    <source>
        <strain evidence="3 4">cv. Gransden 2004</strain>
    </source>
</reference>
<accession>A0A2K1IEV4</accession>
<dbReference type="OMA" id="NVCWITQ"/>